<sequence length="72" mass="8165">MLNKVYAYIIVKYKGKRHKSGFLCRYLCPLLCMCTADNEPTPSDSEKNSTKTVMQFLNKMAGNEYVGFSNAT</sequence>
<gene>
    <name evidence="1" type="ORF">GDO78_015190</name>
</gene>
<evidence type="ECO:0000313" key="1">
    <source>
        <dbReference type="EMBL" id="KAG9461986.1"/>
    </source>
</evidence>
<dbReference type="AlphaFoldDB" id="A0A8J6B7A4"/>
<dbReference type="OrthoDB" id="9995210at2759"/>
<organism evidence="1 2">
    <name type="scientific">Eleutherodactylus coqui</name>
    <name type="common">Puerto Rican coqui</name>
    <dbReference type="NCBI Taxonomy" id="57060"/>
    <lineage>
        <taxon>Eukaryota</taxon>
        <taxon>Metazoa</taxon>
        <taxon>Chordata</taxon>
        <taxon>Craniata</taxon>
        <taxon>Vertebrata</taxon>
        <taxon>Euteleostomi</taxon>
        <taxon>Amphibia</taxon>
        <taxon>Batrachia</taxon>
        <taxon>Anura</taxon>
        <taxon>Neobatrachia</taxon>
        <taxon>Hyloidea</taxon>
        <taxon>Eleutherodactylidae</taxon>
        <taxon>Eleutherodactylinae</taxon>
        <taxon>Eleutherodactylus</taxon>
        <taxon>Eleutherodactylus</taxon>
    </lineage>
</organism>
<protein>
    <submittedName>
        <fullName evidence="1">Uncharacterized protein</fullName>
    </submittedName>
</protein>
<comment type="caution">
    <text evidence="1">The sequence shown here is derived from an EMBL/GenBank/DDBJ whole genome shotgun (WGS) entry which is preliminary data.</text>
</comment>
<reference evidence="1" key="1">
    <citation type="thesis" date="2020" institute="ProQuest LLC" country="789 East Eisenhower Parkway, Ann Arbor, MI, USA">
        <title>Comparative Genomics and Chromosome Evolution.</title>
        <authorList>
            <person name="Mudd A.B."/>
        </authorList>
    </citation>
    <scope>NUCLEOTIDE SEQUENCE</scope>
    <source>
        <strain evidence="1">HN-11 Male</strain>
        <tissue evidence="1">Kidney and liver</tissue>
    </source>
</reference>
<accession>A0A8J6B7A4</accession>
<name>A0A8J6B7A4_ELECQ</name>
<dbReference type="Proteomes" id="UP000770717">
    <property type="component" value="Unassembled WGS sequence"/>
</dbReference>
<evidence type="ECO:0000313" key="2">
    <source>
        <dbReference type="Proteomes" id="UP000770717"/>
    </source>
</evidence>
<proteinExistence type="predicted"/>
<dbReference type="EMBL" id="WNTK01014593">
    <property type="protein sequence ID" value="KAG9461986.1"/>
    <property type="molecule type" value="Genomic_DNA"/>
</dbReference>
<keyword evidence="2" id="KW-1185">Reference proteome</keyword>